<dbReference type="PANTHER" id="PTHR32305">
    <property type="match status" value="1"/>
</dbReference>
<dbReference type="Gene3D" id="2.180.10.10">
    <property type="entry name" value="RHS repeat-associated core"/>
    <property type="match status" value="1"/>
</dbReference>
<dbReference type="NCBIfam" id="TIGR03696">
    <property type="entry name" value="Rhs_assc_core"/>
    <property type="match status" value="1"/>
</dbReference>
<reference evidence="1 2" key="1">
    <citation type="submission" date="2016-11" db="EMBL/GenBank/DDBJ databases">
        <authorList>
            <person name="Jaros S."/>
            <person name="Januszkiewicz K."/>
            <person name="Wedrychowicz H."/>
        </authorList>
    </citation>
    <scope>NUCLEOTIDE SEQUENCE [LARGE SCALE GENOMIC DNA]</scope>
    <source>
        <strain evidence="1 2">DSM 26883</strain>
    </source>
</reference>
<evidence type="ECO:0000313" key="2">
    <source>
        <dbReference type="Proteomes" id="UP000184436"/>
    </source>
</evidence>
<dbReference type="EMBL" id="FQVD01000047">
    <property type="protein sequence ID" value="SHF93201.1"/>
    <property type="molecule type" value="Genomic_DNA"/>
</dbReference>
<protein>
    <submittedName>
        <fullName evidence="1">RHS repeat-associated core domain-containing protein</fullName>
    </submittedName>
</protein>
<organism evidence="1 2">
    <name type="scientific">Bacteroides faecichinchillae</name>
    <dbReference type="NCBI Taxonomy" id="871325"/>
    <lineage>
        <taxon>Bacteria</taxon>
        <taxon>Pseudomonadati</taxon>
        <taxon>Bacteroidota</taxon>
        <taxon>Bacteroidia</taxon>
        <taxon>Bacteroidales</taxon>
        <taxon>Bacteroidaceae</taxon>
        <taxon>Bacteroides</taxon>
    </lineage>
</organism>
<dbReference type="PANTHER" id="PTHR32305:SF15">
    <property type="entry name" value="PROTEIN RHSA-RELATED"/>
    <property type="match status" value="1"/>
</dbReference>
<evidence type="ECO:0000313" key="1">
    <source>
        <dbReference type="EMBL" id="SHF93201.1"/>
    </source>
</evidence>
<proteinExistence type="predicted"/>
<dbReference type="AlphaFoldDB" id="A0A1M5FPU9"/>
<sequence>MSFPDRKFHFYLKDHQGNVRVVADKDGNVEETNAYYPFGGTFTSTIGVQPYKYNGKELDTRNGLNWYDYGARHYDAAIGRWHVVDPSAEKYNNVNSYAYCNNNPIKNIDIDGRDWYMNESTGDLYFHRDSVGRQMTYNEQTYIHIGDNNMFGSMKDILSKLYNFEESASLAQKHGYSINPIQQLKSEKSREQSYPTGKNNIVIVTGEIDLINEKYGIFPIDKNKMIGIKTDPLIQRKYSALDMIDVLLTGGKKTEYIERNYISYRVSKTSDNVYSTVGAVFNEMETIMTGKQDYRTINVYNNWNHYYNATEGKGKLLIYK</sequence>
<dbReference type="STRING" id="871325.SAMN05444349_14716"/>
<dbReference type="Proteomes" id="UP000184436">
    <property type="component" value="Unassembled WGS sequence"/>
</dbReference>
<dbReference type="InterPro" id="IPR022385">
    <property type="entry name" value="Rhs_assc_core"/>
</dbReference>
<gene>
    <name evidence="1" type="ORF">SAMN05444349_14716</name>
</gene>
<accession>A0A1M5FPU9</accession>
<dbReference type="RefSeq" id="WP_245798620.1">
    <property type="nucleotide sequence ID" value="NZ_FQVD01000047.1"/>
</dbReference>
<name>A0A1M5FPU9_9BACE</name>
<keyword evidence="2" id="KW-1185">Reference proteome</keyword>
<dbReference type="InterPro" id="IPR050708">
    <property type="entry name" value="T6SS_VgrG/RHS"/>
</dbReference>